<dbReference type="PANTHER" id="PTHR23105">
    <property type="entry name" value="RIBOSOMAL PROTEIN L7AE FAMILY MEMBER"/>
    <property type="match status" value="1"/>
</dbReference>
<keyword evidence="2 4" id="KW-0689">Ribosomal protein</keyword>
<evidence type="ECO:0000313" key="7">
    <source>
        <dbReference type="Proteomes" id="UP000243127"/>
    </source>
</evidence>
<dbReference type="GO" id="GO:0022625">
    <property type="term" value="C:cytosolic large ribosomal subunit"/>
    <property type="evidence" value="ECO:0007669"/>
    <property type="project" value="UniProtKB-UniRule"/>
</dbReference>
<organism evidence="6 7">
    <name type="scientific">Hemiselmis andersenii</name>
    <name type="common">Cryptophyte alga</name>
    <dbReference type="NCBI Taxonomy" id="464988"/>
    <lineage>
        <taxon>Eukaryota</taxon>
        <taxon>Cryptophyceae</taxon>
        <taxon>Cryptomonadales</taxon>
        <taxon>Hemiselmidaceae</taxon>
        <taxon>Hemiselmis</taxon>
    </lineage>
</organism>
<sequence>MTAKITNALTKKKKFLNSKDKEIDPSNLHFESRPKSFKLGQNIQPKKDLSRFVKLPKFMRIQRQRQILSKKLKIPTIFKLFEVSIPEKTDSQDSASLFSKEIMSGALSKFCIHGINKVTNFIRKKKVSMVLIAKDVNPVEIIIWLPILCKKFETPFLIVGSKSRLGKLIKRKKTSCVAVIKH</sequence>
<proteinExistence type="inferred from homology"/>
<dbReference type="GeneID" id="5739349"/>
<dbReference type="AlphaFoldDB" id="A9BKW3"/>
<evidence type="ECO:0000256" key="3">
    <source>
        <dbReference type="ARBA" id="ARBA00023274"/>
    </source>
</evidence>
<dbReference type="InterPro" id="IPR029064">
    <property type="entry name" value="Ribosomal_eL30-like_sf"/>
</dbReference>
<evidence type="ECO:0000256" key="2">
    <source>
        <dbReference type="ARBA" id="ARBA00022980"/>
    </source>
</evidence>
<comment type="function">
    <text evidence="4">Component of the ribosome.</text>
</comment>
<dbReference type="Pfam" id="PF01248">
    <property type="entry name" value="Ribosomal_L7Ae"/>
    <property type="match status" value="1"/>
</dbReference>
<dbReference type="SMR" id="A9BKW3"/>
<dbReference type="Proteomes" id="UP000243127">
    <property type="component" value="Nucleomorph 2"/>
</dbReference>
<comment type="similarity">
    <text evidence="1 4">Belongs to the eukaryotic ribosomal protein eL8 family.</text>
</comment>
<evidence type="ECO:0000313" key="6">
    <source>
        <dbReference type="EMBL" id="ABW98118.1"/>
    </source>
</evidence>
<evidence type="ECO:0000256" key="4">
    <source>
        <dbReference type="RuleBase" id="RU367042"/>
    </source>
</evidence>
<dbReference type="RefSeq" id="XP_001712443.1">
    <property type="nucleotide sequence ID" value="XM_001712391.1"/>
</dbReference>
<keyword evidence="6" id="KW-0542">Nucleomorph</keyword>
<dbReference type="PRINTS" id="PR00882">
    <property type="entry name" value="RIBOSOMALL7A"/>
</dbReference>
<feature type="domain" description="Ribosomal protein eL8/eL30/eS12/Gadd45" evidence="5">
    <location>
        <begin position="112"/>
        <end position="180"/>
    </location>
</feature>
<dbReference type="InterPro" id="IPR004038">
    <property type="entry name" value="Ribosomal_eL8/eL30/eS12/Gad45"/>
</dbReference>
<protein>
    <recommendedName>
        <fullName evidence="4">60S ribosomal protein L7a</fullName>
    </recommendedName>
</protein>
<dbReference type="GO" id="GO:0003723">
    <property type="term" value="F:RNA binding"/>
    <property type="evidence" value="ECO:0007669"/>
    <property type="project" value="UniProtKB-UniRule"/>
</dbReference>
<accession>A9BKW3</accession>
<gene>
    <name evidence="6" type="ORF">HAN_2g298</name>
</gene>
<dbReference type="InterPro" id="IPR018492">
    <property type="entry name" value="Ribosomal_eL8/Nhp2"/>
</dbReference>
<dbReference type="InterPro" id="IPR050257">
    <property type="entry name" value="eL8/uL1-like"/>
</dbReference>
<dbReference type="SUPFAM" id="SSF55315">
    <property type="entry name" value="L30e-like"/>
    <property type="match status" value="1"/>
</dbReference>
<evidence type="ECO:0000259" key="5">
    <source>
        <dbReference type="Pfam" id="PF01248"/>
    </source>
</evidence>
<keyword evidence="3 4" id="KW-0687">Ribonucleoprotein</keyword>
<dbReference type="EMBL" id="CP000882">
    <property type="protein sequence ID" value="ABW98118.1"/>
    <property type="molecule type" value="Genomic_DNA"/>
</dbReference>
<dbReference type="PRINTS" id="PR00881">
    <property type="entry name" value="L7ARS6FAMILY"/>
</dbReference>
<geneLocation type="nucleomorph" evidence="6"/>
<evidence type="ECO:0000256" key="1">
    <source>
        <dbReference type="ARBA" id="ARBA00007337"/>
    </source>
</evidence>
<dbReference type="Gene3D" id="3.30.1330.30">
    <property type="match status" value="1"/>
</dbReference>
<name>A9BKW3_HEMAN</name>
<reference evidence="6 7" key="1">
    <citation type="journal article" date="2007" name="Proc. Natl. Acad. Sci. U.S.A.">
        <title>Nucleomorph genome of Hemiselmis andersenii reveals complete intron loss and compaction as a driver of protein structure and function.</title>
        <authorList>
            <person name="Lane C.E."/>
            <person name="van den Heuvel K."/>
            <person name="Kozera C."/>
            <person name="Curtis B.A."/>
            <person name="Parsons B.J."/>
            <person name="Bowman S."/>
            <person name="Archibald J.M."/>
        </authorList>
    </citation>
    <scope>NUCLEOTIDE SEQUENCE [LARGE SCALE GENOMIC DNA]</scope>
    <source>
        <strain evidence="6 7">CCMP644</strain>
    </source>
</reference>
<dbReference type="InterPro" id="IPR001921">
    <property type="entry name" value="Ribosomal_eL8_euk"/>
</dbReference>